<reference evidence="4" key="1">
    <citation type="journal article" date="2021" name="PeerJ">
        <title>Extensive microbial diversity within the chicken gut microbiome revealed by metagenomics and culture.</title>
        <authorList>
            <person name="Gilroy R."/>
            <person name="Ravi A."/>
            <person name="Getino M."/>
            <person name="Pursley I."/>
            <person name="Horton D.L."/>
            <person name="Alikhan N.F."/>
            <person name="Baker D."/>
            <person name="Gharbi K."/>
            <person name="Hall N."/>
            <person name="Watson M."/>
            <person name="Adriaenssens E.M."/>
            <person name="Foster-Nyarko E."/>
            <person name="Jarju S."/>
            <person name="Secka A."/>
            <person name="Antonio M."/>
            <person name="Oren A."/>
            <person name="Chaudhuri R.R."/>
            <person name="La Ragione R."/>
            <person name="Hildebrand F."/>
            <person name="Pallen M.J."/>
        </authorList>
    </citation>
    <scope>NUCLEOTIDE SEQUENCE</scope>
    <source>
        <strain evidence="4">1719</strain>
    </source>
</reference>
<evidence type="ECO:0000256" key="1">
    <source>
        <dbReference type="ARBA" id="ARBA00007734"/>
    </source>
</evidence>
<evidence type="ECO:0000259" key="3">
    <source>
        <dbReference type="PROSITE" id="PS51782"/>
    </source>
</evidence>
<dbReference type="PROSITE" id="PS51782">
    <property type="entry name" value="LYSM"/>
    <property type="match status" value="1"/>
</dbReference>
<accession>A0A9D1WB18</accession>
<keyword evidence="2" id="KW-0732">Signal</keyword>
<sequence>MQFKKLFLKVALSFSVVFLAPYVLCAQKLSPEEQSTKQLADLVMESAHAQHETLVKGILQVQNDVGGNLTIDNQDLLLARRLKAIERVVPLDYNSEVRSHINRFVSKNYKPYIGKLLGMSAYYFPIYQEVFEQFDIPQEIRFISVIESSLDPHLVSRSGAVGPWQFMYATAKYHNLTIDSKLDERKDPFLASVAVAEYLKGAYDEFDDWLIALASYNCGRGCVRRAIKRSGMSSPNFWKLSPYLPKETQRYIPKFIAMAYALNYYNEHEVQPIYSELNQEHEVLMVDRPIQLESLAKAVGKPIETLRLFNPSLKTSLIPASNGSPRRVVLPMDEDSRNDSLLYAVLNQENIRKEEVLERSETVLASTGGSNATGNERASVRYVTYTIKRGDTLSTIAKKYKGVSVQQLKADNNLKDHRIRAGRKLRIAMKN</sequence>
<dbReference type="CDD" id="cd16894">
    <property type="entry name" value="MltD-like"/>
    <property type="match status" value="1"/>
</dbReference>
<evidence type="ECO:0000256" key="2">
    <source>
        <dbReference type="SAM" id="SignalP"/>
    </source>
</evidence>
<dbReference type="Gene3D" id="1.10.530.10">
    <property type="match status" value="1"/>
</dbReference>
<gene>
    <name evidence="4" type="ORF">H9853_11080</name>
</gene>
<dbReference type="Gene3D" id="3.10.350.10">
    <property type="entry name" value="LysM domain"/>
    <property type="match status" value="1"/>
</dbReference>
<dbReference type="PANTHER" id="PTHR37423:SF2">
    <property type="entry name" value="MEMBRANE-BOUND LYTIC MUREIN TRANSGLYCOSYLASE C"/>
    <property type="match status" value="1"/>
</dbReference>
<evidence type="ECO:0000313" key="4">
    <source>
        <dbReference type="EMBL" id="HIX55557.1"/>
    </source>
</evidence>
<reference evidence="4" key="2">
    <citation type="submission" date="2021-04" db="EMBL/GenBank/DDBJ databases">
        <authorList>
            <person name="Gilroy R."/>
        </authorList>
    </citation>
    <scope>NUCLEOTIDE SEQUENCE</scope>
    <source>
        <strain evidence="4">1719</strain>
    </source>
</reference>
<dbReference type="SMART" id="SM00257">
    <property type="entry name" value="LysM"/>
    <property type="match status" value="1"/>
</dbReference>
<organism evidence="4 5">
    <name type="scientific">Candidatus Sphingobacterium stercoripullorum</name>
    <dbReference type="NCBI Taxonomy" id="2838759"/>
    <lineage>
        <taxon>Bacteria</taxon>
        <taxon>Pseudomonadati</taxon>
        <taxon>Bacteroidota</taxon>
        <taxon>Sphingobacteriia</taxon>
        <taxon>Sphingobacteriales</taxon>
        <taxon>Sphingobacteriaceae</taxon>
        <taxon>Sphingobacterium</taxon>
    </lineage>
</organism>
<feature type="signal peptide" evidence="2">
    <location>
        <begin position="1"/>
        <end position="25"/>
    </location>
</feature>
<evidence type="ECO:0000313" key="5">
    <source>
        <dbReference type="Proteomes" id="UP000824156"/>
    </source>
</evidence>
<dbReference type="SUPFAM" id="SSF53955">
    <property type="entry name" value="Lysozyme-like"/>
    <property type="match status" value="1"/>
</dbReference>
<dbReference type="InterPro" id="IPR008258">
    <property type="entry name" value="Transglycosylase_SLT_dom_1"/>
</dbReference>
<dbReference type="Pfam" id="PF01464">
    <property type="entry name" value="SLT"/>
    <property type="match status" value="1"/>
</dbReference>
<dbReference type="CDD" id="cd00118">
    <property type="entry name" value="LysM"/>
    <property type="match status" value="1"/>
</dbReference>
<feature type="chain" id="PRO_5038614233" evidence="2">
    <location>
        <begin position="26"/>
        <end position="431"/>
    </location>
</feature>
<dbReference type="Proteomes" id="UP000824156">
    <property type="component" value="Unassembled WGS sequence"/>
</dbReference>
<dbReference type="SUPFAM" id="SSF54106">
    <property type="entry name" value="LysM domain"/>
    <property type="match status" value="1"/>
</dbReference>
<protein>
    <submittedName>
        <fullName evidence="4">Transglycosylase SLT domain-containing protein</fullName>
    </submittedName>
</protein>
<comment type="caution">
    <text evidence="4">The sequence shown here is derived from an EMBL/GenBank/DDBJ whole genome shotgun (WGS) entry which is preliminary data.</text>
</comment>
<dbReference type="InterPro" id="IPR018392">
    <property type="entry name" value="LysM"/>
</dbReference>
<proteinExistence type="inferred from homology"/>
<feature type="domain" description="LysM" evidence="3">
    <location>
        <begin position="383"/>
        <end position="427"/>
    </location>
</feature>
<dbReference type="InterPro" id="IPR036779">
    <property type="entry name" value="LysM_dom_sf"/>
</dbReference>
<comment type="similarity">
    <text evidence="1">Belongs to the transglycosylase Slt family.</text>
</comment>
<dbReference type="Pfam" id="PF01476">
    <property type="entry name" value="LysM"/>
    <property type="match status" value="1"/>
</dbReference>
<dbReference type="PANTHER" id="PTHR37423">
    <property type="entry name" value="SOLUBLE LYTIC MUREIN TRANSGLYCOSYLASE-RELATED"/>
    <property type="match status" value="1"/>
</dbReference>
<dbReference type="EMBL" id="DXEZ01000313">
    <property type="protein sequence ID" value="HIX55557.1"/>
    <property type="molecule type" value="Genomic_DNA"/>
</dbReference>
<dbReference type="AlphaFoldDB" id="A0A9D1WB18"/>
<name>A0A9D1WB18_9SPHI</name>
<dbReference type="InterPro" id="IPR023346">
    <property type="entry name" value="Lysozyme-like_dom_sf"/>
</dbReference>